<keyword evidence="3" id="KW-1185">Reference proteome</keyword>
<feature type="compositionally biased region" description="Basic and acidic residues" evidence="2">
    <location>
        <begin position="81"/>
        <end position="90"/>
    </location>
</feature>
<evidence type="ECO:0000256" key="2">
    <source>
        <dbReference type="SAM" id="MobiDB-lite"/>
    </source>
</evidence>
<protein>
    <submittedName>
        <fullName evidence="4">Uncharacterized protein LOC124293349</fullName>
    </submittedName>
</protein>
<gene>
    <name evidence="4" type="primary">LOC124293349</name>
</gene>
<evidence type="ECO:0000313" key="4">
    <source>
        <dbReference type="RefSeq" id="XP_046589873.1"/>
    </source>
</evidence>
<feature type="compositionally biased region" description="Basic and acidic residues" evidence="2">
    <location>
        <begin position="49"/>
        <end position="71"/>
    </location>
</feature>
<evidence type="ECO:0000313" key="3">
    <source>
        <dbReference type="Proteomes" id="UP000829291"/>
    </source>
</evidence>
<feature type="compositionally biased region" description="Basic and acidic residues" evidence="2">
    <location>
        <begin position="374"/>
        <end position="396"/>
    </location>
</feature>
<dbReference type="Proteomes" id="UP000829291">
    <property type="component" value="Chromosome 3"/>
</dbReference>
<dbReference type="RefSeq" id="XP_046589873.1">
    <property type="nucleotide sequence ID" value="XM_046733917.1"/>
</dbReference>
<feature type="region of interest" description="Disordered" evidence="2">
    <location>
        <begin position="374"/>
        <end position="407"/>
    </location>
</feature>
<accession>A0ABM3FPD4</accession>
<feature type="region of interest" description="Disordered" evidence="2">
    <location>
        <begin position="1"/>
        <end position="22"/>
    </location>
</feature>
<sequence>MKQKKAAMDFAGGKTMCQDRGKPEVALSNRRVRAHSEPCILPTRYTRVDTGSEIRKRKRDVTSEAMEERILKKSNLTQSSLEEKKTEGNKKKAQQPVVDESTNAKTEEGETATDCIKKTIMNLKEDLMGEMRKKRIEEEKWRGEVKQEVEKLTLAIESTKKEWTQERSKLEETIVRLEREHVNWKIMEQKKREDGMKYVDRQMDELFKKIKISGVLEGSMLDAEKNWEAQEKWERRNNVMIRGLEVDVGGRADRLAERLLAEVTGELINIKEVQVFQEGRNRALLVKLGDWVTKRKVMDGKSVLKGRKVFIDDDLTKREKEIQIEITKRATEARASGMRVKIGYMKLWVGDSMYVWSEEEKGLKEVRTGRRLDAKGNRGSRDLGQRLDDGREDGMRKIRGPWGQRFE</sequence>
<evidence type="ECO:0000256" key="1">
    <source>
        <dbReference type="SAM" id="Coils"/>
    </source>
</evidence>
<feature type="region of interest" description="Disordered" evidence="2">
    <location>
        <begin position="49"/>
        <end position="110"/>
    </location>
</feature>
<name>A0ABM3FPD4_NEOLC</name>
<dbReference type="GeneID" id="124293349"/>
<organism evidence="3 4">
    <name type="scientific">Neodiprion lecontei</name>
    <name type="common">Redheaded pine sawfly</name>
    <dbReference type="NCBI Taxonomy" id="441921"/>
    <lineage>
        <taxon>Eukaryota</taxon>
        <taxon>Metazoa</taxon>
        <taxon>Ecdysozoa</taxon>
        <taxon>Arthropoda</taxon>
        <taxon>Hexapoda</taxon>
        <taxon>Insecta</taxon>
        <taxon>Pterygota</taxon>
        <taxon>Neoptera</taxon>
        <taxon>Endopterygota</taxon>
        <taxon>Hymenoptera</taxon>
        <taxon>Tenthredinoidea</taxon>
        <taxon>Diprionidae</taxon>
        <taxon>Diprioninae</taxon>
        <taxon>Neodiprion</taxon>
    </lineage>
</organism>
<reference evidence="4" key="1">
    <citation type="submission" date="2025-08" db="UniProtKB">
        <authorList>
            <consortium name="RefSeq"/>
        </authorList>
    </citation>
    <scope>IDENTIFICATION</scope>
    <source>
        <tissue evidence="4">Thorax and Abdomen</tissue>
    </source>
</reference>
<feature type="coiled-coil region" evidence="1">
    <location>
        <begin position="142"/>
        <end position="187"/>
    </location>
</feature>
<keyword evidence="1" id="KW-0175">Coiled coil</keyword>
<proteinExistence type="predicted"/>